<dbReference type="PANTHER" id="PTHR43630:SF1">
    <property type="entry name" value="POLY-BETA-1,6-N-ACETYL-D-GLUCOSAMINE SYNTHASE"/>
    <property type="match status" value="1"/>
</dbReference>
<keyword evidence="5 10" id="KW-0808">Transferase</keyword>
<feature type="transmembrane region" description="Helical" evidence="10">
    <location>
        <begin position="298"/>
        <end position="323"/>
    </location>
</feature>
<dbReference type="Gene3D" id="3.90.550.10">
    <property type="entry name" value="Spore Coat Polysaccharide Biosynthesis Protein SpsA, Chain A"/>
    <property type="match status" value="1"/>
</dbReference>
<evidence type="ECO:0000256" key="8">
    <source>
        <dbReference type="ARBA" id="ARBA00023136"/>
    </source>
</evidence>
<evidence type="ECO:0000256" key="1">
    <source>
        <dbReference type="ARBA" id="ARBA00004651"/>
    </source>
</evidence>
<dbReference type="PANTHER" id="PTHR43630">
    <property type="entry name" value="POLY-BETA-1,6-N-ACETYL-D-GLUCOSAMINE SYNTHASE"/>
    <property type="match status" value="1"/>
</dbReference>
<evidence type="ECO:0000256" key="3">
    <source>
        <dbReference type="ARBA" id="ARBA00022475"/>
    </source>
</evidence>
<feature type="transmembrane region" description="Helical" evidence="10">
    <location>
        <begin position="361"/>
        <end position="379"/>
    </location>
</feature>
<dbReference type="Proteomes" id="UP000829817">
    <property type="component" value="Chromosome"/>
</dbReference>
<proteinExistence type="inferred from homology"/>
<evidence type="ECO:0000313" key="12">
    <source>
        <dbReference type="Proteomes" id="UP000829817"/>
    </source>
</evidence>
<evidence type="ECO:0000313" key="11">
    <source>
        <dbReference type="EMBL" id="UOO81577.1"/>
    </source>
</evidence>
<evidence type="ECO:0000256" key="10">
    <source>
        <dbReference type="RuleBase" id="RU364028"/>
    </source>
</evidence>
<comment type="similarity">
    <text evidence="2 10">Belongs to the glycosyltransferase 2 family.</text>
</comment>
<comment type="subcellular location">
    <subcellularLocation>
        <location evidence="1 10">Cell membrane</location>
        <topology evidence="1 10">Multi-pass membrane protein</topology>
    </subcellularLocation>
</comment>
<dbReference type="InterPro" id="IPR023853">
    <property type="entry name" value="PGA_PgaC/IcaA"/>
</dbReference>
<organism evidence="11 12">
    <name type="scientific">Uruburuella testudinis</name>
    <dbReference type="NCBI Taxonomy" id="1282863"/>
    <lineage>
        <taxon>Bacteria</taxon>
        <taxon>Pseudomonadati</taxon>
        <taxon>Pseudomonadota</taxon>
        <taxon>Betaproteobacteria</taxon>
        <taxon>Neisseriales</taxon>
        <taxon>Neisseriaceae</taxon>
        <taxon>Uruburuella</taxon>
    </lineage>
</organism>
<keyword evidence="3 10" id="KW-1003">Cell membrane</keyword>
<evidence type="ECO:0000256" key="4">
    <source>
        <dbReference type="ARBA" id="ARBA00022676"/>
    </source>
</evidence>
<sequence>MRWYEYLGIFVMLYPGVMAVYWTVSGILYFIFFENRAEDPDFDYSGRNSVPMVSVLIPCYNEEDNLDQSIPHLLKLNYPNYELVFINDGSRDNTLKIIRRWELADEKIVALTQENSGKAAAMNHGLLKAHGEYVVGIDGDAVLDYYALDYIVQALEANPMLGAVTGNPRVRNRSTVLGKLQVAEFSSIIGLIKRSQSIMGTLFTVSGVIVGLRKEIIAKMGGWSTNMITDDIDVSWKIQTGGYNIAYEPRALCWVLMPETLRGLYKQRLRWAQGGAEVILKYAAQVWRLRNFRLWPLYLEYLITLTWAYLMFAFMAIGLYQGIRYGTFDFHPFEVASVVTLVMFTIQFSVSIAIDNRYEKGLWRYFTSCIWYPYAFWLINSLTLVHGLPRAVFRNKNKKAVWVSPDRGVQ</sequence>
<feature type="transmembrane region" description="Helical" evidence="10">
    <location>
        <begin position="6"/>
        <end position="32"/>
    </location>
</feature>
<keyword evidence="7 10" id="KW-1133">Transmembrane helix</keyword>
<evidence type="ECO:0000256" key="5">
    <source>
        <dbReference type="ARBA" id="ARBA00022679"/>
    </source>
</evidence>
<dbReference type="RefSeq" id="WP_244784832.1">
    <property type="nucleotide sequence ID" value="NZ_CP091508.1"/>
</dbReference>
<dbReference type="EMBL" id="CP091508">
    <property type="protein sequence ID" value="UOO81577.1"/>
    <property type="molecule type" value="Genomic_DNA"/>
</dbReference>
<keyword evidence="8 10" id="KW-0472">Membrane</keyword>
<evidence type="ECO:0000256" key="6">
    <source>
        <dbReference type="ARBA" id="ARBA00022692"/>
    </source>
</evidence>
<keyword evidence="4 10" id="KW-0328">Glycosyltransferase</keyword>
<keyword evidence="6 10" id="KW-0812">Transmembrane</keyword>
<dbReference type="InterPro" id="IPR029044">
    <property type="entry name" value="Nucleotide-diphossugar_trans"/>
</dbReference>
<accession>A0ABY4DSI9</accession>
<evidence type="ECO:0000256" key="7">
    <source>
        <dbReference type="ARBA" id="ARBA00022989"/>
    </source>
</evidence>
<gene>
    <name evidence="11" type="primary">pgaC</name>
    <name evidence="11" type="ORF">LVJ83_11725</name>
</gene>
<dbReference type="Pfam" id="PF13641">
    <property type="entry name" value="Glyco_tranf_2_3"/>
    <property type="match status" value="1"/>
</dbReference>
<protein>
    <recommendedName>
        <fullName evidence="9 10">Poly-beta-1,6-N-acetyl-D-glucosamine synthase</fullName>
        <shortName evidence="10">Poly-beta-1,6-GlcNAc synthase</shortName>
        <ecNumber evidence="10">2.4.1.-</ecNumber>
    </recommendedName>
</protein>
<name>A0ABY4DSI9_9NEIS</name>
<keyword evidence="12" id="KW-1185">Reference proteome</keyword>
<feature type="transmembrane region" description="Helical" evidence="10">
    <location>
        <begin position="335"/>
        <end position="354"/>
    </location>
</feature>
<dbReference type="EC" id="2.4.1.-" evidence="10"/>
<evidence type="ECO:0000256" key="9">
    <source>
        <dbReference type="NCBIfam" id="TIGR03937"/>
    </source>
</evidence>
<dbReference type="NCBIfam" id="TIGR03937">
    <property type="entry name" value="PgaC_IcaA"/>
    <property type="match status" value="1"/>
</dbReference>
<reference evidence="11 12" key="1">
    <citation type="journal article" date="2022" name="Res Sq">
        <title>Evolution of multicellular longitudinally dividing oral cavity symbionts (Neisseriaceae).</title>
        <authorList>
            <person name="Nyongesa S."/>
            <person name="Weber P."/>
            <person name="Bernet E."/>
            <person name="Pullido F."/>
            <person name="Nieckarz M."/>
            <person name="Delaby M."/>
            <person name="Nieves C."/>
            <person name="Viehboeck T."/>
            <person name="Krause N."/>
            <person name="Rivera-Millot A."/>
            <person name="Nakamura A."/>
            <person name="Vischer N."/>
            <person name="VanNieuwenhze M."/>
            <person name="Brun Y."/>
            <person name="Cava F."/>
            <person name="Bulgheresi S."/>
            <person name="Veyrier F."/>
        </authorList>
    </citation>
    <scope>NUCLEOTIDE SEQUENCE [LARGE SCALE GENOMIC DNA]</scope>
    <source>
        <strain evidence="11 12">CCUG 63373m</strain>
    </source>
</reference>
<dbReference type="SUPFAM" id="SSF53448">
    <property type="entry name" value="Nucleotide-diphospho-sugar transferases"/>
    <property type="match status" value="1"/>
</dbReference>
<evidence type="ECO:0000256" key="2">
    <source>
        <dbReference type="ARBA" id="ARBA00006739"/>
    </source>
</evidence>
<dbReference type="CDD" id="cd06423">
    <property type="entry name" value="CESA_like"/>
    <property type="match status" value="1"/>
</dbReference>